<accession>A0AAX4HE51</accession>
<dbReference type="AlphaFoldDB" id="A0AAX4HE51"/>
<dbReference type="InterPro" id="IPR028000">
    <property type="entry name" value="Pma1"/>
</dbReference>
<keyword evidence="1" id="KW-0472">Membrane</keyword>
<keyword evidence="4" id="KW-1185">Reference proteome</keyword>
<protein>
    <recommendedName>
        <fullName evidence="5">Protein BIG1</fullName>
    </recommendedName>
</protein>
<evidence type="ECO:0000256" key="2">
    <source>
        <dbReference type="SAM" id="SignalP"/>
    </source>
</evidence>
<feature type="transmembrane region" description="Helical" evidence="1">
    <location>
        <begin position="374"/>
        <end position="396"/>
    </location>
</feature>
<evidence type="ECO:0008006" key="5">
    <source>
        <dbReference type="Google" id="ProtNLM"/>
    </source>
</evidence>
<name>A0AAX4HE51_9ASCO</name>
<proteinExistence type="predicted"/>
<evidence type="ECO:0000313" key="4">
    <source>
        <dbReference type="Proteomes" id="UP001338582"/>
    </source>
</evidence>
<evidence type="ECO:0000313" key="3">
    <source>
        <dbReference type="EMBL" id="WPK26638.1"/>
    </source>
</evidence>
<feature type="signal peptide" evidence="2">
    <location>
        <begin position="1"/>
        <end position="23"/>
    </location>
</feature>
<dbReference type="EMBL" id="CP138898">
    <property type="protein sequence ID" value="WPK26638.1"/>
    <property type="molecule type" value="Genomic_DNA"/>
</dbReference>
<keyword evidence="1" id="KW-0812">Transmembrane</keyword>
<dbReference type="KEGG" id="asau:88175060"/>
<keyword evidence="1" id="KW-1133">Transmembrane helix</keyword>
<organism evidence="3 4">
    <name type="scientific">Australozyma saopauloensis</name>
    <dbReference type="NCBI Taxonomy" id="291208"/>
    <lineage>
        <taxon>Eukaryota</taxon>
        <taxon>Fungi</taxon>
        <taxon>Dikarya</taxon>
        <taxon>Ascomycota</taxon>
        <taxon>Saccharomycotina</taxon>
        <taxon>Pichiomycetes</taxon>
        <taxon>Metschnikowiaceae</taxon>
        <taxon>Australozyma</taxon>
    </lineage>
</organism>
<dbReference type="Pfam" id="PF14610">
    <property type="entry name" value="Psg1"/>
    <property type="match status" value="1"/>
</dbReference>
<sequence length="437" mass="50422">MKISTLGTALVLTCSALAHPAVAAVDAKVTSSPQLEKRRKEVVINKDYKKLQDLKNGEAETSEAPKPWVRTIYKDKVEIVTPTIIAGVTISAKPPTTTDGLEPWISLNADGSPKTINPKMKNGVIKNKSPDYSTWFQDVKTVTYSKEELRAHNMEEDEVFVEEKLIPEDLTYRLLNPIVRCTPDLYKMKGVGKDQTPEPFCFPRDNSRLYMDKSYFITWYYPFFGKDVEKVRVHLSYVKESWKQKGMRKRDLDASENVVEKRSEVMQKGGQLSKNSFYMSEWLLKEEGMLPITIDPEWFNDGEYYHKVLISLQPDNMTDDEFDHLENFVVVEIAQKARVAKGTYLDLKEQEELNELKALHGEDYDIEEGLDLELYMTIVTLPTCVLVAAVLMYLFVSYNKRQYDLGFLKKVKLNRMKTKTKKGLYMELPQWLGEKKD</sequence>
<dbReference type="Proteomes" id="UP001338582">
    <property type="component" value="Chromosome 5"/>
</dbReference>
<evidence type="ECO:0000256" key="1">
    <source>
        <dbReference type="SAM" id="Phobius"/>
    </source>
</evidence>
<reference evidence="3 4" key="1">
    <citation type="submission" date="2023-10" db="EMBL/GenBank/DDBJ databases">
        <title>Draft Genome Sequence of Candida saopaulonensis from a very Premature Infant with Sepsis.</title>
        <authorList>
            <person name="Ning Y."/>
            <person name="Dai R."/>
            <person name="Xiao M."/>
            <person name="Xu Y."/>
            <person name="Yan Q."/>
            <person name="Zhang L."/>
        </authorList>
    </citation>
    <scope>NUCLEOTIDE SEQUENCE [LARGE SCALE GENOMIC DNA]</scope>
    <source>
        <strain evidence="3 4">19XY460</strain>
    </source>
</reference>
<dbReference type="RefSeq" id="XP_062879019.1">
    <property type="nucleotide sequence ID" value="XM_063022949.1"/>
</dbReference>
<gene>
    <name evidence="3" type="ORF">PUMCH_003997</name>
</gene>
<dbReference type="GeneID" id="88175060"/>
<keyword evidence="2" id="KW-0732">Signal</keyword>
<feature type="chain" id="PRO_5043657400" description="Protein BIG1" evidence="2">
    <location>
        <begin position="24"/>
        <end position="437"/>
    </location>
</feature>